<gene>
    <name evidence="1" type="ORF">NM208_g5915</name>
</gene>
<evidence type="ECO:0000313" key="2">
    <source>
        <dbReference type="Proteomes" id="UP001148629"/>
    </source>
</evidence>
<comment type="caution">
    <text evidence="1">The sequence shown here is derived from an EMBL/GenBank/DDBJ whole genome shotgun (WGS) entry which is preliminary data.</text>
</comment>
<proteinExistence type="predicted"/>
<dbReference type="Proteomes" id="UP001148629">
    <property type="component" value="Unassembled WGS sequence"/>
</dbReference>
<accession>A0ACC1SF34</accession>
<reference evidence="1" key="1">
    <citation type="submission" date="2022-08" db="EMBL/GenBank/DDBJ databases">
        <title>Genome Sequence of Fusarium decemcellulare.</title>
        <authorList>
            <person name="Buettner E."/>
        </authorList>
    </citation>
    <scope>NUCLEOTIDE SEQUENCE</scope>
    <source>
        <strain evidence="1">Babe19</strain>
    </source>
</reference>
<organism evidence="1 2">
    <name type="scientific">Fusarium decemcellulare</name>
    <dbReference type="NCBI Taxonomy" id="57161"/>
    <lineage>
        <taxon>Eukaryota</taxon>
        <taxon>Fungi</taxon>
        <taxon>Dikarya</taxon>
        <taxon>Ascomycota</taxon>
        <taxon>Pezizomycotina</taxon>
        <taxon>Sordariomycetes</taxon>
        <taxon>Hypocreomycetidae</taxon>
        <taxon>Hypocreales</taxon>
        <taxon>Nectriaceae</taxon>
        <taxon>Fusarium</taxon>
        <taxon>Fusarium decemcellulare species complex</taxon>
    </lineage>
</organism>
<keyword evidence="2" id="KW-1185">Reference proteome</keyword>
<protein>
    <submittedName>
        <fullName evidence="1">Uncharacterized protein</fullName>
    </submittedName>
</protein>
<name>A0ACC1SF34_9HYPO</name>
<evidence type="ECO:0000313" key="1">
    <source>
        <dbReference type="EMBL" id="KAJ3538413.1"/>
    </source>
</evidence>
<dbReference type="EMBL" id="JANRMS010000521">
    <property type="protein sequence ID" value="KAJ3538413.1"/>
    <property type="molecule type" value="Genomic_DNA"/>
</dbReference>
<sequence>MSVSALQQWRQPWKYAGCSTLVNTTYNRKRRIKCDETRPACVKCVQAGWKCDGYAPQSLATSDRIAAVTTSPTAALSITSYSIPFTVPGSQKDRRLLHYFCVQGSDDISGFLSSGFWSQTVLQESHRDHAVRQALVSLSSLHLDYVTADAAGNGVARVETLEQYGRAIRVLGKRLATPSRQTMRVALICCIIFYCCESTLGNKTAALQHLDKGLKLLPSYYDQHNEEDVADMESLVAMFERLDLQATLFDDDRVPCLTLAPDERTELGEGGYFLKGGFARLEDAQRSLVKLQNHLFRFRVNNIHLECDTKGPIPPVVLQENSLLVQQFELWKREFDGFCSRAVHDEQAEYGIQTLLVHFHVSHMLAVSNSPINHAVFGVSPNASARVVVELAEKILRRPCEQNAKAPAAKNPRRNFSSETGIVAPLFLLAMKCSDEVVCSRAAELLTTSERREGLYDAQTMAEILNKLRVSREQRLYDEIEGITKPRGALEDWLLEGSNHTKGGMDRLANHI</sequence>